<dbReference type="GO" id="GO:0015140">
    <property type="term" value="F:malate transmembrane transporter activity"/>
    <property type="evidence" value="ECO:0007669"/>
    <property type="project" value="UniProtKB-ARBA"/>
</dbReference>
<evidence type="ECO:0000256" key="4">
    <source>
        <dbReference type="ARBA" id="ARBA00022780"/>
    </source>
</evidence>
<feature type="transmembrane region" description="Helical" evidence="7">
    <location>
        <begin position="785"/>
        <end position="810"/>
    </location>
</feature>
<dbReference type="PANTHER" id="PTHR42826">
    <property type="entry name" value="DICARBOXYLATE TRANSPORTER 2.1, CHLOROPLASTIC"/>
    <property type="match status" value="1"/>
</dbReference>
<evidence type="ECO:0000313" key="8">
    <source>
        <dbReference type="EMBL" id="RMZ55788.1"/>
    </source>
</evidence>
<dbReference type="AlphaFoldDB" id="A0A3M7KZ32"/>
<keyword evidence="5 7" id="KW-1133">Transmembrane helix</keyword>
<feature type="transmembrane region" description="Helical" evidence="7">
    <location>
        <begin position="462"/>
        <end position="485"/>
    </location>
</feature>
<keyword evidence="3 7" id="KW-0812">Transmembrane</keyword>
<feature type="transmembrane region" description="Helical" evidence="7">
    <location>
        <begin position="223"/>
        <end position="247"/>
    </location>
</feature>
<feature type="transmembrane region" description="Helical" evidence="7">
    <location>
        <begin position="70"/>
        <end position="93"/>
    </location>
</feature>
<dbReference type="EMBL" id="QOKY01000159">
    <property type="protein sequence ID" value="RMZ55788.1"/>
    <property type="molecule type" value="Genomic_DNA"/>
</dbReference>
<protein>
    <submittedName>
        <fullName evidence="8">Uncharacterized protein</fullName>
    </submittedName>
</protein>
<dbReference type="NCBIfam" id="TIGR00785">
    <property type="entry name" value="dass"/>
    <property type="match status" value="1"/>
</dbReference>
<feature type="transmembrane region" description="Helical" evidence="7">
    <location>
        <begin position="378"/>
        <end position="398"/>
    </location>
</feature>
<dbReference type="Proteomes" id="UP000279271">
    <property type="component" value="Unassembled WGS sequence"/>
</dbReference>
<feature type="transmembrane region" description="Helical" evidence="7">
    <location>
        <begin position="309"/>
        <end position="330"/>
    </location>
</feature>
<feature type="transmembrane region" description="Helical" evidence="7">
    <location>
        <begin position="597"/>
        <end position="621"/>
    </location>
</feature>
<evidence type="ECO:0000313" key="9">
    <source>
        <dbReference type="Proteomes" id="UP000279271"/>
    </source>
</evidence>
<keyword evidence="4" id="KW-0934">Plastid</keyword>
<evidence type="ECO:0000256" key="5">
    <source>
        <dbReference type="ARBA" id="ARBA00022989"/>
    </source>
</evidence>
<feature type="transmembrane region" description="Helical" evidence="7">
    <location>
        <begin position="754"/>
        <end position="779"/>
    </location>
</feature>
<comment type="similarity">
    <text evidence="2">Belongs to the SLC13A/DASS transporter (TC 2.A.47) family. DIT1 subfamily.</text>
</comment>
<evidence type="ECO:0000256" key="3">
    <source>
        <dbReference type="ARBA" id="ARBA00022692"/>
    </source>
</evidence>
<dbReference type="GO" id="GO:0009706">
    <property type="term" value="C:chloroplast inner membrane"/>
    <property type="evidence" value="ECO:0007669"/>
    <property type="project" value="UniProtKB-SubCell"/>
</dbReference>
<evidence type="ECO:0000256" key="1">
    <source>
        <dbReference type="ARBA" id="ARBA00004478"/>
    </source>
</evidence>
<comment type="caution">
    <text evidence="8">The sequence shown here is derived from an EMBL/GenBank/DDBJ whole genome shotgun (WGS) entry which is preliminary data.</text>
</comment>
<feature type="transmembrane region" description="Helical" evidence="7">
    <location>
        <begin position="410"/>
        <end position="433"/>
    </location>
</feature>
<reference evidence="9" key="1">
    <citation type="journal article" date="2018" name="Algal Res.">
        <title>Characterization of plant carbon substrate utilization by Auxenochlorella protothecoides.</title>
        <authorList>
            <person name="Vogler B.W."/>
            <person name="Starkenburg S.R."/>
            <person name="Sudasinghe N."/>
            <person name="Schambach J.Y."/>
            <person name="Rollin J.A."/>
            <person name="Pattathil S."/>
            <person name="Barry A.N."/>
        </authorList>
    </citation>
    <scope>NUCLEOTIDE SEQUENCE [LARGE SCALE GENOMIC DNA]</scope>
    <source>
        <strain evidence="9">UTEX 25</strain>
    </source>
</reference>
<feature type="transmembrane region" description="Helical" evidence="7">
    <location>
        <begin position="560"/>
        <end position="585"/>
    </location>
</feature>
<feature type="transmembrane region" description="Helical" evidence="7">
    <location>
        <begin position="342"/>
        <end position="366"/>
    </location>
</feature>
<feature type="transmembrane region" description="Helical" evidence="7">
    <location>
        <begin position="6"/>
        <end position="23"/>
    </location>
</feature>
<organism evidence="8 9">
    <name type="scientific">Auxenochlorella protothecoides</name>
    <name type="common">Green microalga</name>
    <name type="synonym">Chlorella protothecoides</name>
    <dbReference type="NCBI Taxonomy" id="3075"/>
    <lineage>
        <taxon>Eukaryota</taxon>
        <taxon>Viridiplantae</taxon>
        <taxon>Chlorophyta</taxon>
        <taxon>core chlorophytes</taxon>
        <taxon>Trebouxiophyceae</taxon>
        <taxon>Chlorellales</taxon>
        <taxon>Chlorellaceae</taxon>
        <taxon>Auxenochlorella</taxon>
    </lineage>
</organism>
<dbReference type="Pfam" id="PF00939">
    <property type="entry name" value="Na_sulph_symp"/>
    <property type="match status" value="1"/>
</dbReference>
<feature type="transmembrane region" description="Helical" evidence="7">
    <location>
        <begin position="35"/>
        <end position="58"/>
    </location>
</feature>
<gene>
    <name evidence="8" type="ORF">APUTEX25_005829</name>
</gene>
<proteinExistence type="inferred from homology"/>
<keyword evidence="6 7" id="KW-0472">Membrane</keyword>
<evidence type="ECO:0000256" key="6">
    <source>
        <dbReference type="ARBA" id="ARBA00023136"/>
    </source>
</evidence>
<name>A0A3M7KZ32_AUXPR</name>
<sequence length="851" mass="90208">GAKPVPMLASIGLGLAVRFLVPIPPEISLQAWTLLSIFVSTIAGLVLEPLPVGAWAFLGVTTAVATKTLTFAQAFTAFTNDVIWLIVVSFFFAKGFEKTGLGQRVATIFVKFFGKSTLGLAYGLSAAEAVIAPAMPSTTARAGGIFMPIIASLSQQADSKPNTPSRRKLGAFLVMNQLQGSTCSSALFLTAAAQNLLCMKLAAELGVVVPSAWTTWFKASGGVALAGAAAASLPALTGLLLTPLIMYKLFPPSVKDTPEAPKCLNFVILLQLAQEQLTRMGPMSTNERIMLATMGAAVCLWVAGDMLGISAVVTAMLGLCALLSTGVLTWRDCIGHPAAWDTLFWFAVLVGMSGQLASFGIISHFAGAVGERLVAANLSWPVVFGLLNAAYFALHYMFASQTAHVGALYAAFLGMMQVAGVPAVLGALSLGFMSNLFGSITHFGSGQAAVYYGAGYLELKEVFSYGALMAVVNLLIFGVVGGAWWKHYPIYHEMPALFHEAMAKLPPEDQLVIEQVRSRMAASRSRLTLFSSPLPTCLAFGKSLADAGWRGVRWLTSHRLFLGLGVPLIAAYLALRVAGVASGALGEAEAWLQYAVWWVGLGVLSSIGLGTGMHSGLLFLFPHILKVCLAAEQCGHLRFDARGDTWSSSEGFHCGAHPPGPVGFWDVFWKVIGTCVLWGCGTALGEIPPYAISYHAARLGERSAEVEAMLGGAGVGPGAPATAVADPAKARDPLAALVAAMKNWMLRFIQRHGFWGILALAAYPNAAFDLCGITCGHFLMPFWEFFGATLLGKGVIKVAGQTAFFVALFLRSVVEQFAQSYVAERDRAALQALVDRMVREQGGDDQAADQE</sequence>
<feature type="non-terminal residue" evidence="8">
    <location>
        <position position="1"/>
    </location>
</feature>
<comment type="subcellular location">
    <subcellularLocation>
        <location evidence="1">Plastid</location>
        <location evidence="1">Chloroplast inner membrane</location>
        <topology evidence="1">Multi-pass membrane protein</topology>
    </subcellularLocation>
</comment>
<dbReference type="InterPro" id="IPR001898">
    <property type="entry name" value="SLC13A/DASS"/>
</dbReference>
<evidence type="ECO:0000256" key="2">
    <source>
        <dbReference type="ARBA" id="ARBA00007349"/>
    </source>
</evidence>
<dbReference type="InterPro" id="IPR030676">
    <property type="entry name" value="CitT-rel"/>
</dbReference>
<keyword evidence="4" id="KW-1001">Plastid inner membrane</keyword>
<evidence type="ECO:0000256" key="7">
    <source>
        <dbReference type="SAM" id="Phobius"/>
    </source>
</evidence>
<accession>A0A3M7KZ32</accession>